<evidence type="ECO:0000313" key="2">
    <source>
        <dbReference type="Proteomes" id="UP000046393"/>
    </source>
</evidence>
<feature type="region of interest" description="Disordered" evidence="1">
    <location>
        <begin position="1"/>
        <end position="121"/>
    </location>
</feature>
<accession>A0A0N5ARI7</accession>
<feature type="compositionally biased region" description="Basic and acidic residues" evidence="1">
    <location>
        <begin position="83"/>
        <end position="107"/>
    </location>
</feature>
<organism evidence="2 3">
    <name type="scientific">Syphacia muris</name>
    <dbReference type="NCBI Taxonomy" id="451379"/>
    <lineage>
        <taxon>Eukaryota</taxon>
        <taxon>Metazoa</taxon>
        <taxon>Ecdysozoa</taxon>
        <taxon>Nematoda</taxon>
        <taxon>Chromadorea</taxon>
        <taxon>Rhabditida</taxon>
        <taxon>Spirurina</taxon>
        <taxon>Oxyuridomorpha</taxon>
        <taxon>Oxyuroidea</taxon>
        <taxon>Oxyuridae</taxon>
        <taxon>Syphacia</taxon>
    </lineage>
</organism>
<evidence type="ECO:0000313" key="3">
    <source>
        <dbReference type="WBParaSite" id="SMUV_0000733801-mRNA-1"/>
    </source>
</evidence>
<feature type="compositionally biased region" description="Basic residues" evidence="1">
    <location>
        <begin position="1"/>
        <end position="13"/>
    </location>
</feature>
<reference evidence="3" key="1">
    <citation type="submission" date="2017-02" db="UniProtKB">
        <authorList>
            <consortium name="WormBaseParasite"/>
        </authorList>
    </citation>
    <scope>IDENTIFICATION</scope>
</reference>
<proteinExistence type="predicted"/>
<name>A0A0N5ARI7_9BILA</name>
<feature type="region of interest" description="Disordered" evidence="1">
    <location>
        <begin position="159"/>
        <end position="193"/>
    </location>
</feature>
<dbReference type="AlphaFoldDB" id="A0A0N5ARI7"/>
<keyword evidence="2" id="KW-1185">Reference proteome</keyword>
<evidence type="ECO:0000256" key="1">
    <source>
        <dbReference type="SAM" id="MobiDB-lite"/>
    </source>
</evidence>
<dbReference type="Proteomes" id="UP000046393">
    <property type="component" value="Unplaced"/>
</dbReference>
<sequence>MAKAKSACRKCRSTKAQPEAKEEDSKTGDAEKAVNLKVANKEQISEDVKCTETKPADIENTANEEDGSEGSDALKGKSPNSRKKNEMKSNRGKRNQEMLDNTKEKNVKGQQAVAVGKGKKKVLQKKAEVKEEVNGEVDRVTEEASVSEELEKAVISKEKDDVNDDVKVENKRGKRKKNEVDVGSKKAKEAVSNKKNVEVNGSCTDVIKRQDKRCNRGLKRAADEDCIVKTTEDEGIDGNEENFFDFRCIDHQNDKVKGMLCFKLMRSDSGKGEKVRLLTAEEAKKFATDTCFDYMVNKLAELS</sequence>
<feature type="compositionally biased region" description="Basic and acidic residues" evidence="1">
    <location>
        <begin position="178"/>
        <end position="193"/>
    </location>
</feature>
<protein>
    <submittedName>
        <fullName evidence="3">RanBD1 domain-containing protein</fullName>
    </submittedName>
</protein>
<feature type="compositionally biased region" description="Basic and acidic residues" evidence="1">
    <location>
        <begin position="18"/>
        <end position="57"/>
    </location>
</feature>
<feature type="compositionally biased region" description="Basic and acidic residues" evidence="1">
    <location>
        <begin position="159"/>
        <end position="171"/>
    </location>
</feature>
<dbReference type="WBParaSite" id="SMUV_0000733801-mRNA-1">
    <property type="protein sequence ID" value="SMUV_0000733801-mRNA-1"/>
    <property type="gene ID" value="SMUV_0000733801"/>
</dbReference>